<evidence type="ECO:0000313" key="7">
    <source>
        <dbReference type="Proteomes" id="UP000215305"/>
    </source>
</evidence>
<dbReference type="Proteomes" id="UP000215305">
    <property type="component" value="Unassembled WGS sequence"/>
</dbReference>
<gene>
    <name evidence="6" type="ORF">CDV56_101827</name>
</gene>
<evidence type="ECO:0000256" key="3">
    <source>
        <dbReference type="ARBA" id="ARBA00022801"/>
    </source>
</evidence>
<dbReference type="SUPFAM" id="SSF51338">
    <property type="entry name" value="Composite domain of metallo-dependent hydrolases"/>
    <property type="match status" value="1"/>
</dbReference>
<dbReference type="InterPro" id="IPR051607">
    <property type="entry name" value="Metallo-dep_hydrolases"/>
</dbReference>
<dbReference type="RefSeq" id="XP_026610169.1">
    <property type="nucleotide sequence ID" value="XM_026755446.1"/>
</dbReference>
<dbReference type="EMBL" id="NKHU02000352">
    <property type="protein sequence ID" value="RHZ44134.1"/>
    <property type="molecule type" value="Genomic_DNA"/>
</dbReference>
<dbReference type="OrthoDB" id="194468at2759"/>
<keyword evidence="2" id="KW-0479">Metal-binding</keyword>
<dbReference type="GeneID" id="38123801"/>
<accession>A0A397G2M7</accession>
<dbReference type="PANTHER" id="PTHR11271:SF37">
    <property type="entry name" value="FAMILY PROTEIN, PUTATIVE (AFU_ORTHOLOGUE AFUA_4G00460)-RELATED"/>
    <property type="match status" value="1"/>
</dbReference>
<proteinExistence type="predicted"/>
<dbReference type="InterPro" id="IPR011059">
    <property type="entry name" value="Metal-dep_hydrolase_composite"/>
</dbReference>
<dbReference type="VEuPathDB" id="FungiDB:CDV56_101827"/>
<comment type="caution">
    <text evidence="6">The sequence shown here is derived from an EMBL/GenBank/DDBJ whole genome shotgun (WGS) entry which is preliminary data.</text>
</comment>
<dbReference type="GO" id="GO:0046872">
    <property type="term" value="F:metal ion binding"/>
    <property type="evidence" value="ECO:0007669"/>
    <property type="project" value="UniProtKB-KW"/>
</dbReference>
<evidence type="ECO:0000313" key="6">
    <source>
        <dbReference type="EMBL" id="RHZ44134.1"/>
    </source>
</evidence>
<sequence>MNRITTWSSHLEFDNDPIPEWWHTTLDSLAKIQPFGNGRVYLGLAFDMFSLPRHTVVGLWEKCRRLGLNLITTHYVAGAMTNSVKLLFEYGLLKKDVLFSHATQISESDAKTLVEHGVFISTTPDTELQMGLGECVAFRKDIMCNASFGVDCHANNSSDILTQIRLGMQHARGIENVKALENGHNPAVQIKLEEAFNLGTIQGAKAIHMENQIGSIAEGKLADIVVFDARTPAMVCAAEQNPLAAILLHGSIRDIDMVIVDGMIRKQDKRLCSVSVLDGPNGKAVRSFDWDQVAEKLLESRRKINERSQSQNREAAIQSLHKFF</sequence>
<dbReference type="AlphaFoldDB" id="A0A397G2M7"/>
<keyword evidence="4" id="KW-0862">Zinc</keyword>
<evidence type="ECO:0000259" key="5">
    <source>
        <dbReference type="Pfam" id="PF01979"/>
    </source>
</evidence>
<keyword evidence="7" id="KW-1185">Reference proteome</keyword>
<feature type="domain" description="Amidohydrolase-related" evidence="5">
    <location>
        <begin position="81"/>
        <end position="262"/>
    </location>
</feature>
<evidence type="ECO:0000256" key="4">
    <source>
        <dbReference type="ARBA" id="ARBA00022833"/>
    </source>
</evidence>
<dbReference type="InterPro" id="IPR032466">
    <property type="entry name" value="Metal_Hydrolase"/>
</dbReference>
<dbReference type="InterPro" id="IPR006680">
    <property type="entry name" value="Amidohydro-rel"/>
</dbReference>
<evidence type="ECO:0000256" key="1">
    <source>
        <dbReference type="ARBA" id="ARBA00001947"/>
    </source>
</evidence>
<reference evidence="6" key="1">
    <citation type="submission" date="2018-08" db="EMBL/GenBank/DDBJ databases">
        <title>Draft genome sequence of azole-resistant Aspergillus thermomutatus (Neosartorya pseudofischeri) strain HMR AF 39, isolated from a human nasal aspirate.</title>
        <authorList>
            <person name="Parent-Michaud M."/>
            <person name="Dufresne P.J."/>
            <person name="Fournier E."/>
            <person name="Martineau C."/>
            <person name="Moreira S."/>
            <person name="Perkins V."/>
            <person name="De Repentigny L."/>
            <person name="Dufresne S.F."/>
        </authorList>
    </citation>
    <scope>NUCLEOTIDE SEQUENCE [LARGE SCALE GENOMIC DNA]</scope>
    <source>
        <strain evidence="6">HMR AF 39</strain>
    </source>
</reference>
<keyword evidence="3" id="KW-0378">Hydrolase</keyword>
<evidence type="ECO:0000256" key="2">
    <source>
        <dbReference type="ARBA" id="ARBA00022723"/>
    </source>
</evidence>
<dbReference type="SUPFAM" id="SSF51556">
    <property type="entry name" value="Metallo-dependent hydrolases"/>
    <property type="match status" value="1"/>
</dbReference>
<name>A0A397G2M7_ASPTH</name>
<comment type="cofactor">
    <cofactor evidence="1">
        <name>Zn(2+)</name>
        <dbReference type="ChEBI" id="CHEBI:29105"/>
    </cofactor>
</comment>
<dbReference type="PANTHER" id="PTHR11271">
    <property type="entry name" value="GUANINE DEAMINASE"/>
    <property type="match status" value="1"/>
</dbReference>
<dbReference type="GO" id="GO:0019239">
    <property type="term" value="F:deaminase activity"/>
    <property type="evidence" value="ECO:0007669"/>
    <property type="project" value="TreeGrafter"/>
</dbReference>
<dbReference type="STRING" id="41047.A0A397G2M7"/>
<protein>
    <recommendedName>
        <fullName evidence="5">Amidohydrolase-related domain-containing protein</fullName>
    </recommendedName>
</protein>
<dbReference type="Gene3D" id="3.20.20.140">
    <property type="entry name" value="Metal-dependent hydrolases"/>
    <property type="match status" value="1"/>
</dbReference>
<dbReference type="Pfam" id="PF01979">
    <property type="entry name" value="Amidohydro_1"/>
    <property type="match status" value="1"/>
</dbReference>
<dbReference type="Gene3D" id="2.30.40.10">
    <property type="entry name" value="Urease, subunit C, domain 1"/>
    <property type="match status" value="1"/>
</dbReference>
<dbReference type="GO" id="GO:0005829">
    <property type="term" value="C:cytosol"/>
    <property type="evidence" value="ECO:0007669"/>
    <property type="project" value="TreeGrafter"/>
</dbReference>
<organism evidence="6 7">
    <name type="scientific">Aspergillus thermomutatus</name>
    <name type="common">Neosartorya pseudofischeri</name>
    <dbReference type="NCBI Taxonomy" id="41047"/>
    <lineage>
        <taxon>Eukaryota</taxon>
        <taxon>Fungi</taxon>
        <taxon>Dikarya</taxon>
        <taxon>Ascomycota</taxon>
        <taxon>Pezizomycotina</taxon>
        <taxon>Eurotiomycetes</taxon>
        <taxon>Eurotiomycetidae</taxon>
        <taxon>Eurotiales</taxon>
        <taxon>Aspergillaceae</taxon>
        <taxon>Aspergillus</taxon>
        <taxon>Aspergillus subgen. Fumigati</taxon>
    </lineage>
</organism>